<dbReference type="Proteomes" id="UP000238274">
    <property type="component" value="Unassembled WGS sequence"/>
</dbReference>
<protein>
    <recommendedName>
        <fullName evidence="5">Tyr recombinase domain-containing protein</fullName>
    </recommendedName>
</protein>
<reference evidence="3 4" key="1">
    <citation type="submission" date="2017-12" db="EMBL/GenBank/DDBJ databases">
        <title>Gene loss provides genomic basis for host adaptation in cereal stripe rust fungi.</title>
        <authorList>
            <person name="Xia C."/>
        </authorList>
    </citation>
    <scope>NUCLEOTIDE SEQUENCE [LARGE SCALE GENOMIC DNA]</scope>
    <source>
        <strain evidence="3 4">93TX-2</strain>
    </source>
</reference>
<dbReference type="InterPro" id="IPR013762">
    <property type="entry name" value="Integrase-like_cat_sf"/>
</dbReference>
<reference evidence="4" key="2">
    <citation type="journal article" date="2018" name="BMC Genomics">
        <title>Genomic insights into host adaptation between the wheat stripe rust pathogen (Puccinia striiformis f. sp. tritici) and the barley stripe rust pathogen (Puccinia striiformis f. sp. hordei).</title>
        <authorList>
            <person name="Xia C."/>
            <person name="Wang M."/>
            <person name="Yin C."/>
            <person name="Cornejo O.E."/>
            <person name="Hulbert S.H."/>
            <person name="Chen X."/>
        </authorList>
    </citation>
    <scope>NUCLEOTIDE SEQUENCE [LARGE SCALE GENOMIC DNA]</scope>
    <source>
        <strain evidence="4">93TX-2</strain>
    </source>
</reference>
<accession>A0A2S4WCD7</accession>
<dbReference type="OrthoDB" id="3254696at2759"/>
<sequence>MDLAKITHFLHRGSKERRLSPTDTRVLEGWKWSTLLGYNAAVKKFKTFKTAIGESDYNLPLSSDDVYAFEAWAGRGANDNGAKKINATSLTHYLHALKAWHTFHDATYPYHTEKRVKLMLKASGRQDATLPAKQGKSPVLIPDLADLFRLLLGRGPEAEAVKDLAIVAFWGMVRLAELTYQSNSGPARLKKELTIREVTTFQNVTTLTIHEAKTAKPGELQTIKLHHMNSPLCPAKAIERRKQATRTDFDALFGYTTGNRRVNLTKRRVNEILRAVWSDLGRPRLTGHSFRVGGATLRNAVGIEIGEIKSLGRWTTDCYKRYVKTLSRDDVISSLEILELQEF</sequence>
<dbReference type="InterPro" id="IPR010998">
    <property type="entry name" value="Integrase_recombinase_N"/>
</dbReference>
<dbReference type="InterPro" id="IPR052925">
    <property type="entry name" value="Phage_Integrase-like_Recomb"/>
</dbReference>
<name>A0A2S4WCD7_9BASI</name>
<reference evidence="4" key="3">
    <citation type="journal article" date="2018" name="Mol. Plant Microbe Interact.">
        <title>Genome sequence resources for the wheat stripe rust pathogen (Puccinia striiformis f. sp. tritici) and the barley stripe rust pathogen (Puccinia striiformis f. sp. hordei).</title>
        <authorList>
            <person name="Xia C."/>
            <person name="Wang M."/>
            <person name="Yin C."/>
            <person name="Cornejo O.E."/>
            <person name="Hulbert S.H."/>
            <person name="Chen X."/>
        </authorList>
    </citation>
    <scope>NUCLEOTIDE SEQUENCE [LARGE SCALE GENOMIC DNA]</scope>
    <source>
        <strain evidence="4">93TX-2</strain>
    </source>
</reference>
<evidence type="ECO:0000256" key="1">
    <source>
        <dbReference type="ARBA" id="ARBA00023125"/>
    </source>
</evidence>
<comment type="caution">
    <text evidence="3">The sequence shown here is derived from an EMBL/GenBank/DDBJ whole genome shotgun (WGS) entry which is preliminary data.</text>
</comment>
<dbReference type="GO" id="GO:0015074">
    <property type="term" value="P:DNA integration"/>
    <property type="evidence" value="ECO:0007669"/>
    <property type="project" value="InterPro"/>
</dbReference>
<evidence type="ECO:0000256" key="2">
    <source>
        <dbReference type="ARBA" id="ARBA00023172"/>
    </source>
</evidence>
<dbReference type="Gene3D" id="1.10.150.130">
    <property type="match status" value="1"/>
</dbReference>
<dbReference type="SUPFAM" id="SSF56349">
    <property type="entry name" value="DNA breaking-rejoining enzymes"/>
    <property type="match status" value="1"/>
</dbReference>
<keyword evidence="2" id="KW-0233">DNA recombination</keyword>
<evidence type="ECO:0000313" key="4">
    <source>
        <dbReference type="Proteomes" id="UP000238274"/>
    </source>
</evidence>
<dbReference type="VEuPathDB" id="FungiDB:PSTT_02959"/>
<keyword evidence="4" id="KW-1185">Reference proteome</keyword>
<dbReference type="PANTHER" id="PTHR34605:SF3">
    <property type="entry name" value="P CELL-TYPE AGGLUTINATION PROTEIN MAP4-LIKE-RELATED"/>
    <property type="match status" value="1"/>
</dbReference>
<dbReference type="PANTHER" id="PTHR34605">
    <property type="entry name" value="PHAGE_INTEGRASE DOMAIN-CONTAINING PROTEIN"/>
    <property type="match status" value="1"/>
</dbReference>
<evidence type="ECO:0000313" key="3">
    <source>
        <dbReference type="EMBL" id="POW19430.1"/>
    </source>
</evidence>
<dbReference type="GO" id="GO:0003677">
    <property type="term" value="F:DNA binding"/>
    <property type="evidence" value="ECO:0007669"/>
    <property type="project" value="UniProtKB-KW"/>
</dbReference>
<gene>
    <name evidence="3" type="ORF">PSHT_04708</name>
</gene>
<evidence type="ECO:0008006" key="5">
    <source>
        <dbReference type="Google" id="ProtNLM"/>
    </source>
</evidence>
<dbReference type="EMBL" id="PKSM01000049">
    <property type="protein sequence ID" value="POW19430.1"/>
    <property type="molecule type" value="Genomic_DNA"/>
</dbReference>
<dbReference type="GO" id="GO:0006310">
    <property type="term" value="P:DNA recombination"/>
    <property type="evidence" value="ECO:0007669"/>
    <property type="project" value="UniProtKB-KW"/>
</dbReference>
<dbReference type="VEuPathDB" id="FungiDB:PSHT_04708"/>
<dbReference type="InterPro" id="IPR011010">
    <property type="entry name" value="DNA_brk_join_enz"/>
</dbReference>
<dbReference type="AlphaFoldDB" id="A0A2S4WCD7"/>
<dbReference type="Gene3D" id="1.10.443.10">
    <property type="entry name" value="Intergrase catalytic core"/>
    <property type="match status" value="1"/>
</dbReference>
<keyword evidence="1" id="KW-0238">DNA-binding</keyword>
<proteinExistence type="predicted"/>
<organism evidence="3 4">
    <name type="scientific">Puccinia striiformis</name>
    <dbReference type="NCBI Taxonomy" id="27350"/>
    <lineage>
        <taxon>Eukaryota</taxon>
        <taxon>Fungi</taxon>
        <taxon>Dikarya</taxon>
        <taxon>Basidiomycota</taxon>
        <taxon>Pucciniomycotina</taxon>
        <taxon>Pucciniomycetes</taxon>
        <taxon>Pucciniales</taxon>
        <taxon>Pucciniaceae</taxon>
        <taxon>Puccinia</taxon>
    </lineage>
</organism>